<proteinExistence type="predicted"/>
<comment type="caution">
    <text evidence="1">The sequence shown here is derived from an EMBL/GenBank/DDBJ whole genome shotgun (WGS) entry which is preliminary data.</text>
</comment>
<reference evidence="1 2" key="1">
    <citation type="submission" date="2020-04" db="EMBL/GenBank/DDBJ databases">
        <title>Perkinsus chesapeaki whole genome sequence.</title>
        <authorList>
            <person name="Bogema D.R."/>
        </authorList>
    </citation>
    <scope>NUCLEOTIDE SEQUENCE [LARGE SCALE GENOMIC DNA]</scope>
    <source>
        <strain evidence="1">ATCC PRA-425</strain>
    </source>
</reference>
<dbReference type="OrthoDB" id="417376at2759"/>
<accession>A0A7J6LKH8</accession>
<protein>
    <submittedName>
        <fullName evidence="1">Uncharacterized protein</fullName>
    </submittedName>
</protein>
<dbReference type="Proteomes" id="UP000591131">
    <property type="component" value="Unassembled WGS sequence"/>
</dbReference>
<gene>
    <name evidence="1" type="ORF">FOL47_007418</name>
</gene>
<name>A0A7J6LKH8_PERCH</name>
<sequence>MPSASSLSSLSTELSCSALRRELGGSEHLDILDNNLRELEAYVIDRHVPLDNSPGFTGRDCVPRRDQQFLFSSTDSTTDQQRIFIPEVIRAAISLEDSEVLNGFVLPHSEQLLRLRDRLLLAYNDLRQRLAAYASGSSAKIGIKYISDTWQAWVDFERAWLHEKESHVVTSFQPLVNIMLAVEPFVRSRERERLLPFPRCEKQKVNSVMLLEGICSALPALTAVLVPVVDRCLFFDPVLLLVAEYVQNALHGTISHEDSDERSLAQSIAEECCTTAAMPPERPDSTGSVWSGLGKPINGAARRRMSCSMGEQGFVTLLAGLSGADLTLLRSGGVSLMGCCQKTGALQEYAFKVIGPVRRRGTTDKLEMPPRTSDGIRRAERLTGGLLRSFDQLVDTLLSMKTTLEIIPANLLEHPRLPRAVVAFNAIYRRTARLYMEPDNLL</sequence>
<dbReference type="AlphaFoldDB" id="A0A7J6LKH8"/>
<dbReference type="EMBL" id="JAAPAO010000439">
    <property type="protein sequence ID" value="KAF4659787.1"/>
    <property type="molecule type" value="Genomic_DNA"/>
</dbReference>
<evidence type="ECO:0000313" key="1">
    <source>
        <dbReference type="EMBL" id="KAF4659787.1"/>
    </source>
</evidence>
<keyword evidence="2" id="KW-1185">Reference proteome</keyword>
<evidence type="ECO:0000313" key="2">
    <source>
        <dbReference type="Proteomes" id="UP000591131"/>
    </source>
</evidence>
<organism evidence="1 2">
    <name type="scientific">Perkinsus chesapeaki</name>
    <name type="common">Clam parasite</name>
    <name type="synonym">Perkinsus andrewsi</name>
    <dbReference type="NCBI Taxonomy" id="330153"/>
    <lineage>
        <taxon>Eukaryota</taxon>
        <taxon>Sar</taxon>
        <taxon>Alveolata</taxon>
        <taxon>Perkinsozoa</taxon>
        <taxon>Perkinsea</taxon>
        <taxon>Perkinsida</taxon>
        <taxon>Perkinsidae</taxon>
        <taxon>Perkinsus</taxon>
    </lineage>
</organism>